<comment type="subcellular location">
    <subcellularLocation>
        <location evidence="1 8">Cell membrane</location>
        <topology evidence="1 8">Multi-pass membrane protein</topology>
    </subcellularLocation>
</comment>
<comment type="similarity">
    <text evidence="2 8">Belongs to the ABC-3 integral membrane protein family.</text>
</comment>
<evidence type="ECO:0000256" key="1">
    <source>
        <dbReference type="ARBA" id="ARBA00004651"/>
    </source>
</evidence>
<dbReference type="InterPro" id="IPR037294">
    <property type="entry name" value="ABC_BtuC-like"/>
</dbReference>
<feature type="transmembrane region" description="Helical" evidence="9">
    <location>
        <begin position="265"/>
        <end position="285"/>
    </location>
</feature>
<keyword evidence="11" id="KW-1185">Reference proteome</keyword>
<evidence type="ECO:0000256" key="7">
    <source>
        <dbReference type="ARBA" id="ARBA00023136"/>
    </source>
</evidence>
<feature type="transmembrane region" description="Helical" evidence="9">
    <location>
        <begin position="20"/>
        <end position="41"/>
    </location>
</feature>
<dbReference type="Gene3D" id="1.10.3470.10">
    <property type="entry name" value="ABC transporter involved in vitamin B12 uptake, BtuC"/>
    <property type="match status" value="1"/>
</dbReference>
<feature type="transmembrane region" description="Helical" evidence="9">
    <location>
        <begin position="240"/>
        <end position="259"/>
    </location>
</feature>
<keyword evidence="6 9" id="KW-1133">Transmembrane helix</keyword>
<evidence type="ECO:0000256" key="2">
    <source>
        <dbReference type="ARBA" id="ARBA00008034"/>
    </source>
</evidence>
<proteinExistence type="inferred from homology"/>
<dbReference type="InterPro" id="IPR001626">
    <property type="entry name" value="ABC_TroCD"/>
</dbReference>
<dbReference type="Proteomes" id="UP000184290">
    <property type="component" value="Unassembled WGS sequence"/>
</dbReference>
<feature type="transmembrane region" description="Helical" evidence="9">
    <location>
        <begin position="50"/>
        <end position="69"/>
    </location>
</feature>
<dbReference type="Pfam" id="PF00950">
    <property type="entry name" value="ABC-3"/>
    <property type="match status" value="1"/>
</dbReference>
<evidence type="ECO:0000256" key="5">
    <source>
        <dbReference type="ARBA" id="ARBA00022692"/>
    </source>
</evidence>
<comment type="caution">
    <text evidence="10">The sequence shown here is derived from an EMBL/GenBank/DDBJ whole genome shotgun (WGS) entry which is preliminary data.</text>
</comment>
<evidence type="ECO:0000313" key="11">
    <source>
        <dbReference type="Proteomes" id="UP000184290"/>
    </source>
</evidence>
<name>A0ABY1II88_9HYPH</name>
<keyword evidence="5 8" id="KW-0812">Transmembrane</keyword>
<evidence type="ECO:0000256" key="4">
    <source>
        <dbReference type="ARBA" id="ARBA00022475"/>
    </source>
</evidence>
<evidence type="ECO:0000256" key="6">
    <source>
        <dbReference type="ARBA" id="ARBA00022989"/>
    </source>
</evidence>
<keyword evidence="4" id="KW-1003">Cell membrane</keyword>
<gene>
    <name evidence="10" type="ORF">SAMN02745911_2030</name>
</gene>
<evidence type="ECO:0000256" key="3">
    <source>
        <dbReference type="ARBA" id="ARBA00022448"/>
    </source>
</evidence>
<keyword evidence="7 9" id="KW-0472">Membrane</keyword>
<evidence type="ECO:0000256" key="8">
    <source>
        <dbReference type="RuleBase" id="RU003943"/>
    </source>
</evidence>
<feature type="transmembrane region" description="Helical" evidence="9">
    <location>
        <begin position="200"/>
        <end position="228"/>
    </location>
</feature>
<evidence type="ECO:0000313" key="10">
    <source>
        <dbReference type="EMBL" id="SHJ21116.1"/>
    </source>
</evidence>
<dbReference type="EMBL" id="FQZC01000002">
    <property type="protein sequence ID" value="SHJ21116.1"/>
    <property type="molecule type" value="Genomic_DNA"/>
</dbReference>
<dbReference type="PANTHER" id="PTHR30477:SF3">
    <property type="entry name" value="METAL TRANSPORT SYSTEM MEMBRANE PROTEIN CT_069-RELATED"/>
    <property type="match status" value="1"/>
</dbReference>
<feature type="transmembrane region" description="Helical" evidence="9">
    <location>
        <begin position="109"/>
        <end position="127"/>
    </location>
</feature>
<feature type="transmembrane region" description="Helical" evidence="9">
    <location>
        <begin position="75"/>
        <end position="97"/>
    </location>
</feature>
<dbReference type="RefSeq" id="WP_082646843.1">
    <property type="nucleotide sequence ID" value="NZ_FQZC01000002.1"/>
</dbReference>
<organism evidence="10 11">
    <name type="scientific">Aureimonas altamirensis DSM 21988</name>
    <dbReference type="NCBI Taxonomy" id="1121026"/>
    <lineage>
        <taxon>Bacteria</taxon>
        <taxon>Pseudomonadati</taxon>
        <taxon>Pseudomonadota</taxon>
        <taxon>Alphaproteobacteria</taxon>
        <taxon>Hyphomicrobiales</taxon>
        <taxon>Aurantimonadaceae</taxon>
        <taxon>Aureimonas</taxon>
    </lineage>
</organism>
<evidence type="ECO:0000256" key="9">
    <source>
        <dbReference type="SAM" id="Phobius"/>
    </source>
</evidence>
<reference evidence="10 11" key="1">
    <citation type="submission" date="2016-11" db="EMBL/GenBank/DDBJ databases">
        <authorList>
            <person name="Varghese N."/>
            <person name="Submissions S."/>
        </authorList>
    </citation>
    <scope>NUCLEOTIDE SEQUENCE [LARGE SCALE GENOMIC DNA]</scope>
    <source>
        <strain evidence="10 11">DSM 21988</strain>
    </source>
</reference>
<dbReference type="PANTHER" id="PTHR30477">
    <property type="entry name" value="ABC-TRANSPORTER METAL-BINDING PROTEIN"/>
    <property type="match status" value="1"/>
</dbReference>
<accession>A0ABY1II88</accession>
<keyword evidence="3 8" id="KW-0813">Transport</keyword>
<dbReference type="SUPFAM" id="SSF81345">
    <property type="entry name" value="ABC transporter involved in vitamin B12 uptake, BtuC"/>
    <property type="match status" value="1"/>
</dbReference>
<sequence length="306" mass="31138">MDFSVFLSALVFDAGYNTALVGAGSALLGASAGGIGAYVMLRKRSLMSDAISHATLPGLVMAFILMAATTGNGRFLPGLMIGAAASAFAGLWIVEWLGRRTRLPEDSAIGAVLSVFFGFGIVLLTVVQTMQTGGQAGLEGFLLGSTASMLRSEAETIAIAAAVTGLAAFCLRRSFTLVAFDPVYAATTGVSVRRVDLALLLLLLTVTVIGLRVAGLVLIVALTIIPAATARFWTDNAGRLAALAALFGAVSAHVGAALSASGPSLPTGAVIVLTAFALFVASLVLSPRRGLVAGIISGLRARRSLA</sequence>
<protein>
    <submittedName>
        <fullName evidence="10">Manganese/zinc/iron transport system permease protein</fullName>
    </submittedName>
</protein>